<dbReference type="InterPro" id="IPR001482">
    <property type="entry name" value="T2SS/T4SS_dom"/>
</dbReference>
<dbReference type="Proteomes" id="UP001630969">
    <property type="component" value="Unassembled WGS sequence"/>
</dbReference>
<evidence type="ECO:0000259" key="2">
    <source>
        <dbReference type="Pfam" id="PF00437"/>
    </source>
</evidence>
<sequence length="369" mass="40723">MTLESLLAQLVERQGSDLFVTVGSRPMVKVDGRLQPIDEAQLDEEQTQALIRETLSPDHLARFMATQEANYAIHRPGLGRFRVSAFWQQALPGMVLRRIETRIPTFEELGLPDILKEIGMAKRGLVLFVGATGTGKTTTQAAMIGYRNQHSEGHILTVEDPVEFVHRHGRSLITQREVGIDTASFDVALKSSLRQAPDVILIGEVRSAETMAFALQFAETGHLCLATLHANNANQAIDRILHLVPTEKHRQLLFDLSCNLRGIIAQQLVPALDGGRRCAVFEVMLNTPIISDILRKGEMHRLKEVMTRSPELGMQTFDQGLFQLFMAGRIGLAEALAHADSANDLRLQIKLSGKGPLDSGTLEGVTVDE</sequence>
<evidence type="ECO:0000256" key="1">
    <source>
        <dbReference type="ARBA" id="ARBA00006611"/>
    </source>
</evidence>
<reference evidence="3 4" key="1">
    <citation type="submission" date="2024-09" db="EMBL/GenBank/DDBJ databases">
        <title>Aeromonas strains Genome sequencing and assembly.</title>
        <authorList>
            <person name="Hu X."/>
            <person name="Tang B."/>
        </authorList>
    </citation>
    <scope>NUCLEOTIDE SEQUENCE [LARGE SCALE GENOMIC DNA]</scope>
    <source>
        <strain evidence="3 4">NB23SCDHY001</strain>
    </source>
</reference>
<dbReference type="PANTHER" id="PTHR30486:SF12">
    <property type="entry name" value="TYPE IV PILUS ATPASE PILU"/>
    <property type="match status" value="1"/>
</dbReference>
<dbReference type="NCBIfam" id="TIGR01420">
    <property type="entry name" value="pilT_fam"/>
    <property type="match status" value="1"/>
</dbReference>
<dbReference type="Gene3D" id="3.40.50.300">
    <property type="entry name" value="P-loop containing nucleotide triphosphate hydrolases"/>
    <property type="match status" value="1"/>
</dbReference>
<keyword evidence="4" id="KW-1185">Reference proteome</keyword>
<dbReference type="CDD" id="cd01131">
    <property type="entry name" value="PilT"/>
    <property type="match status" value="1"/>
</dbReference>
<organism evidence="3 4">
    <name type="scientific">Aeromonas bivalvium</name>
    <dbReference type="NCBI Taxonomy" id="440079"/>
    <lineage>
        <taxon>Bacteria</taxon>
        <taxon>Pseudomonadati</taxon>
        <taxon>Pseudomonadota</taxon>
        <taxon>Gammaproteobacteria</taxon>
        <taxon>Aeromonadales</taxon>
        <taxon>Aeromonadaceae</taxon>
        <taxon>Aeromonas</taxon>
    </lineage>
</organism>
<protein>
    <submittedName>
        <fullName evidence="3">PilT/PilU family type 4a pilus ATPase</fullName>
    </submittedName>
</protein>
<dbReference type="InterPro" id="IPR027417">
    <property type="entry name" value="P-loop_NTPase"/>
</dbReference>
<evidence type="ECO:0000313" key="3">
    <source>
        <dbReference type="EMBL" id="MFM4893990.1"/>
    </source>
</evidence>
<proteinExistence type="inferred from homology"/>
<evidence type="ECO:0000313" key="4">
    <source>
        <dbReference type="Proteomes" id="UP001630969"/>
    </source>
</evidence>
<name>A0ABW9GS69_9GAMM</name>
<dbReference type="RefSeq" id="WP_408790618.1">
    <property type="nucleotide sequence ID" value="NZ_JBGXBU010000005.1"/>
</dbReference>
<feature type="domain" description="Bacterial type II secretion system protein E" evidence="2">
    <location>
        <begin position="82"/>
        <end position="275"/>
    </location>
</feature>
<dbReference type="InterPro" id="IPR050921">
    <property type="entry name" value="T4SS_GSP_E_ATPase"/>
</dbReference>
<accession>A0ABW9GS69</accession>
<dbReference type="PANTHER" id="PTHR30486">
    <property type="entry name" value="TWITCHING MOTILITY PROTEIN PILT"/>
    <property type="match status" value="1"/>
</dbReference>
<comment type="caution">
    <text evidence="3">The sequence shown here is derived from an EMBL/GenBank/DDBJ whole genome shotgun (WGS) entry which is preliminary data.</text>
</comment>
<gene>
    <name evidence="3" type="ORF">ACEUDJ_14100</name>
</gene>
<dbReference type="SUPFAM" id="SSF52540">
    <property type="entry name" value="P-loop containing nucleoside triphosphate hydrolases"/>
    <property type="match status" value="1"/>
</dbReference>
<dbReference type="InterPro" id="IPR006321">
    <property type="entry name" value="PilT/PilU"/>
</dbReference>
<dbReference type="GeneID" id="97220988"/>
<dbReference type="Pfam" id="PF00437">
    <property type="entry name" value="T2SSE"/>
    <property type="match status" value="1"/>
</dbReference>
<comment type="similarity">
    <text evidence="1">Belongs to the GSP E family.</text>
</comment>
<dbReference type="EMBL" id="JBGXBU010000005">
    <property type="protein sequence ID" value="MFM4893990.1"/>
    <property type="molecule type" value="Genomic_DNA"/>
</dbReference>
<dbReference type="Gene3D" id="3.30.450.90">
    <property type="match status" value="1"/>
</dbReference>